<feature type="non-terminal residue" evidence="1">
    <location>
        <position position="1"/>
    </location>
</feature>
<dbReference type="AlphaFoldDB" id="X1CKG2"/>
<dbReference type="PANTHER" id="PTHR15811">
    <property type="entry name" value="MTH938 DOMAIN-CONTAINING PROTEIN"/>
    <property type="match status" value="1"/>
</dbReference>
<dbReference type="SUPFAM" id="SSF64076">
    <property type="entry name" value="MTH938-like"/>
    <property type="match status" value="1"/>
</dbReference>
<protein>
    <submittedName>
        <fullName evidence="1">Uncharacterized protein</fullName>
    </submittedName>
</protein>
<dbReference type="InterPro" id="IPR036748">
    <property type="entry name" value="MTH938-like_sf"/>
</dbReference>
<dbReference type="GO" id="GO:0005737">
    <property type="term" value="C:cytoplasm"/>
    <property type="evidence" value="ECO:0007669"/>
    <property type="project" value="TreeGrafter"/>
</dbReference>
<comment type="caution">
    <text evidence="1">The sequence shown here is derived from an EMBL/GenBank/DDBJ whole genome shotgun (WGS) entry which is preliminary data.</text>
</comment>
<accession>X1CKG2</accession>
<evidence type="ECO:0000313" key="1">
    <source>
        <dbReference type="EMBL" id="GAG84696.1"/>
    </source>
</evidence>
<dbReference type="Gene3D" id="3.40.1230.10">
    <property type="entry name" value="MTH938-like"/>
    <property type="match status" value="1"/>
</dbReference>
<proteinExistence type="predicted"/>
<reference evidence="1" key="1">
    <citation type="journal article" date="2014" name="Front. Microbiol.">
        <title>High frequency of phylogenetically diverse reductive dehalogenase-homologous genes in deep subseafloor sedimentary metagenomes.</title>
        <authorList>
            <person name="Kawai M."/>
            <person name="Futagami T."/>
            <person name="Toyoda A."/>
            <person name="Takaki Y."/>
            <person name="Nishi S."/>
            <person name="Hori S."/>
            <person name="Arai W."/>
            <person name="Tsubouchi T."/>
            <person name="Morono Y."/>
            <person name="Uchiyama I."/>
            <person name="Ito T."/>
            <person name="Fujiyama A."/>
            <person name="Inagaki F."/>
            <person name="Takami H."/>
        </authorList>
    </citation>
    <scope>NUCLEOTIDE SEQUENCE</scope>
    <source>
        <strain evidence="1">Expedition CK06-06</strain>
    </source>
</reference>
<name>X1CKG2_9ZZZZ</name>
<sequence length="103" mass="11298">IVVNGESYTSDVVIFPDRVKDNWRRKMSHQLHLDELSEALAEMPKALIVGTGAAGLVKVLPEVKQSLEALGIKLIAQPTDKACNTYNQLCQSQRVVAALHLTC</sequence>
<dbReference type="EMBL" id="BART01019321">
    <property type="protein sequence ID" value="GAG84696.1"/>
    <property type="molecule type" value="Genomic_DNA"/>
</dbReference>
<dbReference type="InterPro" id="IPR007523">
    <property type="entry name" value="NDUFAF3/AAMDC"/>
</dbReference>
<dbReference type="PANTHER" id="PTHR15811:SF5">
    <property type="entry name" value="MTH938 DOMAIN-CONTAINING PROTEIN"/>
    <property type="match status" value="1"/>
</dbReference>
<gene>
    <name evidence="1" type="ORF">S01H4_36194</name>
</gene>
<organism evidence="1">
    <name type="scientific">marine sediment metagenome</name>
    <dbReference type="NCBI Taxonomy" id="412755"/>
    <lineage>
        <taxon>unclassified sequences</taxon>
        <taxon>metagenomes</taxon>
        <taxon>ecological metagenomes</taxon>
    </lineage>
</organism>
<dbReference type="Pfam" id="PF04430">
    <property type="entry name" value="DUF498"/>
    <property type="match status" value="1"/>
</dbReference>